<dbReference type="Gene3D" id="3.40.720.10">
    <property type="entry name" value="Alkaline Phosphatase, subunit A"/>
    <property type="match status" value="1"/>
</dbReference>
<dbReference type="EMBL" id="LLYW01000015">
    <property type="protein sequence ID" value="KUH33795.1"/>
    <property type="molecule type" value="Genomic_DNA"/>
</dbReference>
<sequence>MDKPNVILIVLDTLRKDYSSGIEHKLIRDFGFTGYENAIAPSPWTIPSHASMFTGLYPIYHGVHEGKRRKVPDVKFKEDGTYLHEILDSLGYTTYLFTANFFIGPDFGIKGFSEFHDTLKPLIEDQDREKLSRVLKKYQPKNGLELVKALMKEKKFVLPFKVLWRIISRYGEGWPKDKGAKVTNKLLKELNFKAPSYIFINLMEVHEPYSLFEGFTDAPVVNRLLGQEPELVEKWRKGYPEQVKYLEKRLVEMLNILQEKGILENSITIVTSDHGQLLGEYGGKLGHGVFLHDELLRVPFLIRLPNKEPPHEENGYISLARIKPMISSTVQGNEFNLTSEYAIVESFGTHYPYPNLTEDKTELVQEIEKYRIKIYHREGTAIFSVDDWRFEEVNAENEEKFRNIAKKLIVKHISLFAGKGVAK</sequence>
<gene>
    <name evidence="2" type="ORF">APY94_04540</name>
</gene>
<dbReference type="STRING" id="227598.APY94_04540"/>
<dbReference type="OrthoDB" id="102174at2157"/>
<organism evidence="2 3">
    <name type="scientific">Thermococcus celericrescens</name>
    <dbReference type="NCBI Taxonomy" id="227598"/>
    <lineage>
        <taxon>Archaea</taxon>
        <taxon>Methanobacteriati</taxon>
        <taxon>Methanobacteriota</taxon>
        <taxon>Thermococci</taxon>
        <taxon>Thermococcales</taxon>
        <taxon>Thermococcaceae</taxon>
        <taxon>Thermococcus</taxon>
    </lineage>
</organism>
<dbReference type="Pfam" id="PF00884">
    <property type="entry name" value="Sulfatase"/>
    <property type="match status" value="1"/>
</dbReference>
<comment type="caution">
    <text evidence="2">The sequence shown here is derived from an EMBL/GenBank/DDBJ whole genome shotgun (WGS) entry which is preliminary data.</text>
</comment>
<proteinExistence type="predicted"/>
<feature type="domain" description="Sulfatase N-terminal" evidence="1">
    <location>
        <begin position="4"/>
        <end position="325"/>
    </location>
</feature>
<keyword evidence="3" id="KW-1185">Reference proteome</keyword>
<name>A0A100XYI6_9EURY</name>
<dbReference type="InterPro" id="IPR017850">
    <property type="entry name" value="Alkaline_phosphatase_core_sf"/>
</dbReference>
<dbReference type="PANTHER" id="PTHR43751:SF3">
    <property type="entry name" value="SULFATASE N-TERMINAL DOMAIN-CONTAINING PROTEIN"/>
    <property type="match status" value="1"/>
</dbReference>
<protein>
    <recommendedName>
        <fullName evidence="1">Sulfatase N-terminal domain-containing protein</fullName>
    </recommendedName>
</protein>
<dbReference type="PANTHER" id="PTHR43751">
    <property type="entry name" value="SULFATASE"/>
    <property type="match status" value="1"/>
</dbReference>
<reference evidence="2 3" key="1">
    <citation type="submission" date="2015-10" db="EMBL/GenBank/DDBJ databases">
        <title>Draft genome sequence of Thermococcus celericrescens strain DSM 17994.</title>
        <authorList>
            <person name="Hong S.-J."/>
            <person name="Park C.-E."/>
            <person name="Shin J.-H."/>
        </authorList>
    </citation>
    <scope>NUCLEOTIDE SEQUENCE [LARGE SCALE GENOMIC DNA]</scope>
    <source>
        <strain evidence="2 3">DSM 17994</strain>
    </source>
</reference>
<evidence type="ECO:0000313" key="2">
    <source>
        <dbReference type="EMBL" id="KUH33795.1"/>
    </source>
</evidence>
<accession>A0A100XYI6</accession>
<dbReference type="SUPFAM" id="SSF53649">
    <property type="entry name" value="Alkaline phosphatase-like"/>
    <property type="match status" value="1"/>
</dbReference>
<dbReference type="AlphaFoldDB" id="A0A100XYI6"/>
<evidence type="ECO:0000259" key="1">
    <source>
        <dbReference type="Pfam" id="PF00884"/>
    </source>
</evidence>
<dbReference type="Proteomes" id="UP000053462">
    <property type="component" value="Unassembled WGS sequence"/>
</dbReference>
<dbReference type="InterPro" id="IPR000917">
    <property type="entry name" value="Sulfatase_N"/>
</dbReference>
<evidence type="ECO:0000313" key="3">
    <source>
        <dbReference type="Proteomes" id="UP000053462"/>
    </source>
</evidence>
<dbReference type="InterPro" id="IPR052701">
    <property type="entry name" value="GAG_Ulvan_Degrading_Sulfatases"/>
</dbReference>